<dbReference type="InterPro" id="IPR006664">
    <property type="entry name" value="OMP_bac"/>
</dbReference>
<protein>
    <submittedName>
        <fullName evidence="8">OmpA family protein</fullName>
    </submittedName>
</protein>
<dbReference type="EMBL" id="SRLH01000002">
    <property type="protein sequence ID" value="TGD59218.1"/>
    <property type="molecule type" value="Genomic_DNA"/>
</dbReference>
<keyword evidence="2" id="KW-0732">Signal</keyword>
<dbReference type="GO" id="GO:0005509">
    <property type="term" value="F:calcium ion binding"/>
    <property type="evidence" value="ECO:0007669"/>
    <property type="project" value="InterPro"/>
</dbReference>
<dbReference type="PANTHER" id="PTHR30329:SF21">
    <property type="entry name" value="LIPOPROTEIN YIAD-RELATED"/>
    <property type="match status" value="1"/>
</dbReference>
<evidence type="ECO:0000256" key="1">
    <source>
        <dbReference type="ARBA" id="ARBA00004442"/>
    </source>
</evidence>
<keyword evidence="9" id="KW-1185">Reference proteome</keyword>
<gene>
    <name evidence="8" type="ORF">E4635_05030</name>
</gene>
<dbReference type="InterPro" id="IPR043781">
    <property type="entry name" value="DUF5723"/>
</dbReference>
<dbReference type="SUPFAM" id="SSF103647">
    <property type="entry name" value="TSP type-3 repeat"/>
    <property type="match status" value="1"/>
</dbReference>
<accession>A0A4Z0LBD8</accession>
<evidence type="ECO:0000256" key="3">
    <source>
        <dbReference type="ARBA" id="ARBA00023136"/>
    </source>
</evidence>
<dbReference type="PROSITE" id="PS01068">
    <property type="entry name" value="OMPA_1"/>
    <property type="match status" value="1"/>
</dbReference>
<dbReference type="PRINTS" id="PR01021">
    <property type="entry name" value="OMPADOMAIN"/>
</dbReference>
<keyword evidence="3 5" id="KW-0472">Membrane</keyword>
<keyword evidence="4" id="KW-0998">Cell outer membrane</keyword>
<feature type="domain" description="OmpA-like" evidence="7">
    <location>
        <begin position="543"/>
        <end position="658"/>
    </location>
</feature>
<feature type="region of interest" description="Disordered" evidence="6">
    <location>
        <begin position="632"/>
        <end position="651"/>
    </location>
</feature>
<sequence length="658" mass="71660">MKKLIIFVLVMAGVLPLKAQSYLGYFHDNYAGVQSVLFNPASIAGSNFRADINLFSASITGTNDYYGIRATDLLKSSYDLETQAKLFASESNNFIANSDVMGPSVMFSIAPKHSLAVFTRGRAVANIHNINGEVFRELSSDFDSNKSFSLEAGNFNITASSWAELGVSYATLFLNTNRHLLKGGVTLKYLQGIANNYTKGNNVTVAYTNFAANPLLSTITTTGELTYGGNEDFHENFDNLKFNSDSNGVGADLGVVYEYRPSENKYKIRLGLSVTDIGSITFKEASQKLYNLNQTVSQAQYQEANSIGEFLEANYTATETTAIAKYVLPTAVHANADWNVYGKYYLNLNGDVNANKRTKLNTSAIANTISLTPRYESKWFSAYLPLNYMEYRGFQAGLGFRAGPLFIGSGSVITNLISDESKGFDIHAGVKIPLYKKETKEPEPAAVAKVEPDTDKDGVLDKNDTCPMIAGPKENNGCPWDDSDDDGVLDKDDKCPTVSGPAKNNGCPWPDSDGDGILDKEDKCPEVKGTKANNGCPEISEEVIKKLNDYAKTILFNSTKATFQEQTYPILQSMVAILKEYPASHFSIEGHTDSDGTDAANQTLSENRAGAVKAYLIENGISSSRLTSAGFGESKPIASNKTKAGKAQNRRVEVKLVK</sequence>
<dbReference type="PROSITE" id="PS51123">
    <property type="entry name" value="OMPA_2"/>
    <property type="match status" value="1"/>
</dbReference>
<dbReference type="GO" id="GO:0009279">
    <property type="term" value="C:cell outer membrane"/>
    <property type="evidence" value="ECO:0007669"/>
    <property type="project" value="UniProtKB-SubCell"/>
</dbReference>
<comment type="caution">
    <text evidence="8">The sequence shown here is derived from an EMBL/GenBank/DDBJ whole genome shotgun (WGS) entry which is preliminary data.</text>
</comment>
<dbReference type="InterPro" id="IPR036737">
    <property type="entry name" value="OmpA-like_sf"/>
</dbReference>
<dbReference type="InterPro" id="IPR006665">
    <property type="entry name" value="OmpA-like"/>
</dbReference>
<dbReference type="InterPro" id="IPR006690">
    <property type="entry name" value="OMPA-like_CS"/>
</dbReference>
<evidence type="ECO:0000256" key="4">
    <source>
        <dbReference type="ARBA" id="ARBA00023237"/>
    </source>
</evidence>
<dbReference type="Gene3D" id="4.10.1080.10">
    <property type="entry name" value="TSP type-3 repeat"/>
    <property type="match status" value="1"/>
</dbReference>
<dbReference type="Pfam" id="PF00691">
    <property type="entry name" value="OmpA"/>
    <property type="match status" value="1"/>
</dbReference>
<evidence type="ECO:0000259" key="7">
    <source>
        <dbReference type="PROSITE" id="PS51123"/>
    </source>
</evidence>
<evidence type="ECO:0000256" key="2">
    <source>
        <dbReference type="ARBA" id="ARBA00022729"/>
    </source>
</evidence>
<reference evidence="8 9" key="1">
    <citation type="submission" date="2019-04" db="EMBL/GenBank/DDBJ databases">
        <title>Flavobacterium sp. strain DS2-A Genome sequencing and assembly.</title>
        <authorList>
            <person name="Kim I."/>
        </authorList>
    </citation>
    <scope>NUCLEOTIDE SEQUENCE [LARGE SCALE GENOMIC DNA]</scope>
    <source>
        <strain evidence="8 9">DS2-A</strain>
    </source>
</reference>
<comment type="subcellular location">
    <subcellularLocation>
        <location evidence="1">Cell outer membrane</location>
    </subcellularLocation>
</comment>
<dbReference type="OrthoDB" id="9805336at2"/>
<dbReference type="SUPFAM" id="SSF103088">
    <property type="entry name" value="OmpA-like"/>
    <property type="match status" value="1"/>
</dbReference>
<evidence type="ECO:0000313" key="9">
    <source>
        <dbReference type="Proteomes" id="UP000297407"/>
    </source>
</evidence>
<dbReference type="Gene3D" id="3.30.1330.60">
    <property type="entry name" value="OmpA-like domain"/>
    <property type="match status" value="1"/>
</dbReference>
<evidence type="ECO:0000256" key="5">
    <source>
        <dbReference type="PROSITE-ProRule" id="PRU00473"/>
    </source>
</evidence>
<dbReference type="Proteomes" id="UP000297407">
    <property type="component" value="Unassembled WGS sequence"/>
</dbReference>
<organism evidence="8 9">
    <name type="scientific">Flavobacterium humi</name>
    <dbReference type="NCBI Taxonomy" id="2562683"/>
    <lineage>
        <taxon>Bacteria</taxon>
        <taxon>Pseudomonadati</taxon>
        <taxon>Bacteroidota</taxon>
        <taxon>Flavobacteriia</taxon>
        <taxon>Flavobacteriales</taxon>
        <taxon>Flavobacteriaceae</taxon>
        <taxon>Flavobacterium</taxon>
    </lineage>
</organism>
<dbReference type="RefSeq" id="WP_135525528.1">
    <property type="nucleotide sequence ID" value="NZ_SRLH01000002.1"/>
</dbReference>
<proteinExistence type="predicted"/>
<dbReference type="InterPro" id="IPR028974">
    <property type="entry name" value="TSP_type-3_rpt"/>
</dbReference>
<dbReference type="GO" id="GO:0007155">
    <property type="term" value="P:cell adhesion"/>
    <property type="evidence" value="ECO:0007669"/>
    <property type="project" value="InterPro"/>
</dbReference>
<name>A0A4Z0LBD8_9FLAO</name>
<dbReference type="PANTHER" id="PTHR30329">
    <property type="entry name" value="STATOR ELEMENT OF FLAGELLAR MOTOR COMPLEX"/>
    <property type="match status" value="1"/>
</dbReference>
<evidence type="ECO:0000313" key="8">
    <source>
        <dbReference type="EMBL" id="TGD59218.1"/>
    </source>
</evidence>
<dbReference type="Pfam" id="PF18990">
    <property type="entry name" value="DUF5723"/>
    <property type="match status" value="1"/>
</dbReference>
<dbReference type="AlphaFoldDB" id="A0A4Z0LBD8"/>
<evidence type="ECO:0000256" key="6">
    <source>
        <dbReference type="SAM" id="MobiDB-lite"/>
    </source>
</evidence>
<dbReference type="InterPro" id="IPR003367">
    <property type="entry name" value="Thrombospondin_3-like_rpt"/>
</dbReference>
<dbReference type="CDD" id="cd07185">
    <property type="entry name" value="OmpA_C-like"/>
    <property type="match status" value="1"/>
</dbReference>
<dbReference type="Pfam" id="PF02412">
    <property type="entry name" value="TSP_3"/>
    <property type="match status" value="2"/>
</dbReference>
<dbReference type="InterPro" id="IPR050330">
    <property type="entry name" value="Bact_OuterMem_StrucFunc"/>
</dbReference>